<dbReference type="Proteomes" id="UP001320272">
    <property type="component" value="Unassembled WGS sequence"/>
</dbReference>
<evidence type="ECO:0000313" key="2">
    <source>
        <dbReference type="EMBL" id="MCE8024103.1"/>
    </source>
</evidence>
<keyword evidence="1" id="KW-0175">Coiled coil</keyword>
<protein>
    <recommendedName>
        <fullName evidence="4">Ribbon-helix-helix protein CopG domain-containing protein</fullName>
    </recommendedName>
</protein>
<name>A0ABS9AQI9_9GAMM</name>
<sequence>MRPTWLTWLNPDDHGQLAWAGQYLARKGYPGVLPINGYPLDGVAFIEAMARYEQDRAFRYWVDKMRAAWRQKQYRTRNGQQVAFQLPGQVRKELARLAKARGLSRVETLRQVISEAAGQHDQEREAAKKTRKECQELKAKHEEMTGLYRRTINDLLESLAEELHERYRLQALLGDLTDESLDDEMIGKYTALIDMRKKEVKTALPELKLMRLGLPRFEQRLQTLANKLHPEG</sequence>
<feature type="coiled-coil region" evidence="1">
    <location>
        <begin position="120"/>
        <end position="147"/>
    </location>
</feature>
<comment type="caution">
    <text evidence="2">The sequence shown here is derived from an EMBL/GenBank/DDBJ whole genome shotgun (WGS) entry which is preliminary data.</text>
</comment>
<dbReference type="RefSeq" id="WP_234253454.1">
    <property type="nucleotide sequence ID" value="NZ_JABFTV010000003.1"/>
</dbReference>
<evidence type="ECO:0000256" key="1">
    <source>
        <dbReference type="SAM" id="Coils"/>
    </source>
</evidence>
<gene>
    <name evidence="2" type="ORF">HOP59_08160</name>
</gene>
<evidence type="ECO:0000313" key="3">
    <source>
        <dbReference type="Proteomes" id="UP001320272"/>
    </source>
</evidence>
<organism evidence="2 3">
    <name type="scientific">Billgrantia aerodenitrificans</name>
    <dbReference type="NCBI Taxonomy" id="2733483"/>
    <lineage>
        <taxon>Bacteria</taxon>
        <taxon>Pseudomonadati</taxon>
        <taxon>Pseudomonadota</taxon>
        <taxon>Gammaproteobacteria</taxon>
        <taxon>Oceanospirillales</taxon>
        <taxon>Halomonadaceae</taxon>
        <taxon>Billgrantia</taxon>
    </lineage>
</organism>
<evidence type="ECO:0008006" key="4">
    <source>
        <dbReference type="Google" id="ProtNLM"/>
    </source>
</evidence>
<proteinExistence type="predicted"/>
<dbReference type="EMBL" id="JABFTV010000003">
    <property type="protein sequence ID" value="MCE8024103.1"/>
    <property type="molecule type" value="Genomic_DNA"/>
</dbReference>
<reference evidence="2 3" key="1">
    <citation type="journal article" date="2021" name="Front. Microbiol.">
        <title>Aerobic Denitrification and Heterotrophic Sulfur Oxidation in the Genus Halomonas Revealed by Six Novel Species Characterizations and Genome-Based Analysis.</title>
        <authorList>
            <person name="Wang L."/>
            <person name="Shao Z."/>
        </authorList>
    </citation>
    <scope>NUCLEOTIDE SEQUENCE [LARGE SCALE GENOMIC DNA]</scope>
    <source>
        <strain evidence="2 3">MCCC 1A11058</strain>
    </source>
</reference>
<accession>A0ABS9AQI9</accession>
<keyword evidence="3" id="KW-1185">Reference proteome</keyword>